<evidence type="ECO:0000313" key="2">
    <source>
        <dbReference type="Proteomes" id="UP001171508"/>
    </source>
</evidence>
<organism evidence="1 2">
    <name type="scientific">Aliarcobacter butzleri</name>
    <dbReference type="NCBI Taxonomy" id="28197"/>
    <lineage>
        <taxon>Bacteria</taxon>
        <taxon>Pseudomonadati</taxon>
        <taxon>Campylobacterota</taxon>
        <taxon>Epsilonproteobacteria</taxon>
        <taxon>Campylobacterales</taxon>
        <taxon>Arcobacteraceae</taxon>
        <taxon>Aliarcobacter</taxon>
    </lineage>
</organism>
<dbReference type="RefSeq" id="WP_301344394.1">
    <property type="nucleotide sequence ID" value="NZ_JAPZCV010000089.1"/>
</dbReference>
<dbReference type="AlphaFoldDB" id="A0AAP4Q101"/>
<sequence length="63" mass="7373">MAHSLKQTRSDITNDFNSNKTIVCKVHDIKIEVSKDDEWIIDDSYKFVKGPTKLIISRYETKE</sequence>
<accession>A0AAP4Q101</accession>
<evidence type="ECO:0000313" key="1">
    <source>
        <dbReference type="EMBL" id="MDN5133542.1"/>
    </source>
</evidence>
<proteinExistence type="predicted"/>
<dbReference type="EMBL" id="JAQJJM010000089">
    <property type="protein sequence ID" value="MDN5133542.1"/>
    <property type="molecule type" value="Genomic_DNA"/>
</dbReference>
<gene>
    <name evidence="1" type="ORF">PJV92_12535</name>
</gene>
<dbReference type="Proteomes" id="UP001171508">
    <property type="component" value="Unassembled WGS sequence"/>
</dbReference>
<reference evidence="1" key="2">
    <citation type="submission" date="2023-01" db="EMBL/GenBank/DDBJ databases">
        <authorList>
            <person name="Uljanovas D."/>
        </authorList>
    </citation>
    <scope>NUCLEOTIDE SEQUENCE</scope>
    <source>
        <strain evidence="1">H19</strain>
    </source>
</reference>
<reference evidence="1" key="1">
    <citation type="journal article" date="2023" name="Microorganisms">
        <title>Genomic Characterization of Arcobacter butzleri Strains Isolated from Various Sources in Lithuania.</title>
        <authorList>
            <person name="Uljanovas D."/>
            <person name="Golz G."/>
            <person name="Fleischmann S."/>
            <person name="Kudirkiene E."/>
            <person name="Kasetiene N."/>
            <person name="Grineviciene A."/>
            <person name="Tamuleviciene E."/>
            <person name="Aksomaitiene J."/>
            <person name="Alter T."/>
            <person name="Malakauskas M."/>
        </authorList>
    </citation>
    <scope>NUCLEOTIDE SEQUENCE</scope>
    <source>
        <strain evidence="1">H19</strain>
    </source>
</reference>
<protein>
    <submittedName>
        <fullName evidence="1">Uncharacterized protein</fullName>
    </submittedName>
</protein>
<name>A0AAP4Q101_9BACT</name>
<comment type="caution">
    <text evidence="1">The sequence shown here is derived from an EMBL/GenBank/DDBJ whole genome shotgun (WGS) entry which is preliminary data.</text>
</comment>